<feature type="transmembrane region" description="Helical" evidence="1">
    <location>
        <begin position="6"/>
        <end position="26"/>
    </location>
</feature>
<dbReference type="EMBL" id="CAJFCI010000102">
    <property type="protein sequence ID" value="CAD5110605.1"/>
    <property type="molecule type" value="Genomic_DNA"/>
</dbReference>
<evidence type="ECO:0000313" key="3">
    <source>
        <dbReference type="Proteomes" id="UP000583387"/>
    </source>
</evidence>
<organism evidence="2 3">
    <name type="scientific">Zestomonas carbonaria</name>
    <dbReference type="NCBI Taxonomy" id="2762745"/>
    <lineage>
        <taxon>Bacteria</taxon>
        <taxon>Pseudomonadati</taxon>
        <taxon>Pseudomonadota</taxon>
        <taxon>Gammaproteobacteria</taxon>
        <taxon>Pseudomonadales</taxon>
        <taxon>Pseudomonadaceae</taxon>
        <taxon>Zestomonas</taxon>
    </lineage>
</organism>
<keyword evidence="1" id="KW-0812">Transmembrane</keyword>
<accession>A0A7U7IBL4</accession>
<keyword evidence="1" id="KW-0472">Membrane</keyword>
<evidence type="ECO:0000256" key="1">
    <source>
        <dbReference type="SAM" id="Phobius"/>
    </source>
</evidence>
<dbReference type="Proteomes" id="UP000583387">
    <property type="component" value="Unassembled WGS sequence"/>
</dbReference>
<name>A0A7U7IBL4_9GAMM</name>
<evidence type="ECO:0000313" key="2">
    <source>
        <dbReference type="EMBL" id="CAD5110605.1"/>
    </source>
</evidence>
<keyword evidence="3" id="KW-1185">Reference proteome</keyword>
<feature type="transmembrane region" description="Helical" evidence="1">
    <location>
        <begin position="167"/>
        <end position="187"/>
    </location>
</feature>
<dbReference type="AlphaFoldDB" id="A0A7U7IBL4"/>
<protein>
    <submittedName>
        <fullName evidence="2">Uncharacterized protein</fullName>
    </submittedName>
</protein>
<keyword evidence="1" id="KW-1133">Transmembrane helix</keyword>
<proteinExistence type="predicted"/>
<reference evidence="2 3" key="1">
    <citation type="submission" date="2020-08" db="EMBL/GenBank/DDBJ databases">
        <authorList>
            <person name="Criscuolo A."/>
        </authorList>
    </citation>
    <scope>NUCLEOTIDE SEQUENCE [LARGE SCALE GENOMIC DNA]</scope>
    <source>
        <strain evidence="2">CIP111764</strain>
    </source>
</reference>
<gene>
    <name evidence="2" type="ORF">PSEWESI4_04928</name>
</gene>
<sequence length="222" mass="25997">MIFPAFIFLLLLYRIFFIKNLSNFYFNRHTNRIYYKRNKKLFVCEWPSAQGGFFSRLEFGGRSFSTSFALALKLTSIDKEDPESPITLWVDSNEPSDPRVEYVAQAWEYIRQFMAHGPDNLPPPQAPDWWHVPHNNICLTPRQAFRHYAPWRTGEPGEEKAKQWWMLPFWAVLFPYNLFAALCWWATCRLFNVRPAEAPPEALEGETGSLVTAEMAIRGVRP</sequence>
<comment type="caution">
    <text evidence="2">The sequence shown here is derived from an EMBL/GenBank/DDBJ whole genome shotgun (WGS) entry which is preliminary data.</text>
</comment>